<dbReference type="AlphaFoldDB" id="A0A834HL47"/>
<feature type="domain" description="Reverse transcriptase Ty1/copia-type" evidence="1">
    <location>
        <begin position="2"/>
        <end position="64"/>
    </location>
</feature>
<evidence type="ECO:0000313" key="2">
    <source>
        <dbReference type="EMBL" id="KAF7153009.1"/>
    </source>
</evidence>
<evidence type="ECO:0000259" key="1">
    <source>
        <dbReference type="Pfam" id="PF07727"/>
    </source>
</evidence>
<comment type="caution">
    <text evidence="2">The sequence shown here is derived from an EMBL/GenBank/DDBJ whole genome shotgun (WGS) entry which is preliminary data.</text>
</comment>
<protein>
    <recommendedName>
        <fullName evidence="1">Reverse transcriptase Ty1/copia-type domain-containing protein</fullName>
    </recommendedName>
</protein>
<dbReference type="OrthoDB" id="1740642at2759"/>
<evidence type="ECO:0000313" key="3">
    <source>
        <dbReference type="Proteomes" id="UP000626092"/>
    </source>
</evidence>
<dbReference type="Pfam" id="PF07727">
    <property type="entry name" value="RVT_2"/>
    <property type="match status" value="1"/>
</dbReference>
<dbReference type="EMBL" id="WJXA01000001">
    <property type="protein sequence ID" value="KAF7153009.1"/>
    <property type="molecule type" value="Genomic_DNA"/>
</dbReference>
<reference evidence="2" key="1">
    <citation type="submission" date="2019-11" db="EMBL/GenBank/DDBJ databases">
        <authorList>
            <person name="Liu Y."/>
            <person name="Hou J."/>
            <person name="Li T.-Q."/>
            <person name="Guan C.-H."/>
            <person name="Wu X."/>
            <person name="Wu H.-Z."/>
            <person name="Ling F."/>
            <person name="Zhang R."/>
            <person name="Shi X.-G."/>
            <person name="Ren J.-P."/>
            <person name="Chen E.-F."/>
            <person name="Sun J.-M."/>
        </authorList>
    </citation>
    <scope>NUCLEOTIDE SEQUENCE</scope>
    <source>
        <strain evidence="2">Adult_tree_wgs_1</strain>
        <tissue evidence="2">Leaves</tissue>
    </source>
</reference>
<dbReference type="Proteomes" id="UP000626092">
    <property type="component" value="Unassembled WGS sequence"/>
</dbReference>
<dbReference type="InterPro" id="IPR013103">
    <property type="entry name" value="RVT_2"/>
</dbReference>
<organism evidence="2 3">
    <name type="scientific">Rhododendron simsii</name>
    <name type="common">Sims's rhododendron</name>
    <dbReference type="NCBI Taxonomy" id="118357"/>
    <lineage>
        <taxon>Eukaryota</taxon>
        <taxon>Viridiplantae</taxon>
        <taxon>Streptophyta</taxon>
        <taxon>Embryophyta</taxon>
        <taxon>Tracheophyta</taxon>
        <taxon>Spermatophyta</taxon>
        <taxon>Magnoliopsida</taxon>
        <taxon>eudicotyledons</taxon>
        <taxon>Gunneridae</taxon>
        <taxon>Pentapetalae</taxon>
        <taxon>asterids</taxon>
        <taxon>Ericales</taxon>
        <taxon>Ericaceae</taxon>
        <taxon>Ericoideae</taxon>
        <taxon>Rhodoreae</taxon>
        <taxon>Rhododendron</taxon>
    </lineage>
</organism>
<accession>A0A834HL47</accession>
<name>A0A834HL47_RHOSS</name>
<proteinExistence type="predicted"/>
<sequence length="195" mass="21007">MFDSFKQSMVQEFKMTDIGLMAHFLGIEVMQRDDDIFISQVGYAKNVLKRFGMEKRNPVTTPVESGVELKKNEVGDVDPTYFKSLLNGVHAASHEGTPSSYGSSVSPWYFDSGATSHVTPDASQISAPSGVTNTTSVTVGNGQNIPVAHSDVEDIDAEIDDAEEDAMEEIEAAPKNRGKECGSKSRACALSALIP</sequence>
<gene>
    <name evidence="2" type="ORF">RHSIM_Rhsim01G0020500</name>
</gene>
<keyword evidence="3" id="KW-1185">Reference proteome</keyword>